<dbReference type="Gene3D" id="3.40.190.290">
    <property type="match status" value="1"/>
</dbReference>
<evidence type="ECO:0000256" key="4">
    <source>
        <dbReference type="ARBA" id="ARBA00023163"/>
    </source>
</evidence>
<evidence type="ECO:0000313" key="7">
    <source>
        <dbReference type="Proteomes" id="UP000197153"/>
    </source>
</evidence>
<feature type="domain" description="HTH lysR-type" evidence="5">
    <location>
        <begin position="7"/>
        <end position="59"/>
    </location>
</feature>
<dbReference type="Pfam" id="PF03466">
    <property type="entry name" value="LysR_substrate"/>
    <property type="match status" value="1"/>
</dbReference>
<organism evidence="6 7">
    <name type="scientific">Nitrospirillum viridazoti CBAmc</name>
    <dbReference type="NCBI Taxonomy" id="1441467"/>
    <lineage>
        <taxon>Bacteria</taxon>
        <taxon>Pseudomonadati</taxon>
        <taxon>Pseudomonadota</taxon>
        <taxon>Alphaproteobacteria</taxon>
        <taxon>Rhodospirillales</taxon>
        <taxon>Azospirillaceae</taxon>
        <taxon>Nitrospirillum</taxon>
        <taxon>Nitrospirillum viridazoti</taxon>
    </lineage>
</organism>
<dbReference type="GO" id="GO:0003700">
    <property type="term" value="F:DNA-binding transcription factor activity"/>
    <property type="evidence" value="ECO:0007669"/>
    <property type="project" value="InterPro"/>
</dbReference>
<dbReference type="InterPro" id="IPR036388">
    <property type="entry name" value="WH-like_DNA-bd_sf"/>
</dbReference>
<reference evidence="6 7" key="1">
    <citation type="submission" date="2017-06" db="EMBL/GenBank/DDBJ databases">
        <title>Complete genome sequence of Nitrospirillum amazonense strain CBAmC, an endophytic nitrogen-fixing and plant growth-promoting bacterium, isolated from sugarcane.</title>
        <authorList>
            <person name="Schwab S."/>
            <person name="dos Santos Teixeira K.R."/>
            <person name="Simoes Araujo J.L."/>
            <person name="Soares Vidal M."/>
            <person name="Borges de Freitas H.R."/>
            <person name="Rivello Crivelaro A.L."/>
            <person name="Bueno de Camargo Nunes A."/>
            <person name="dos Santos C.M."/>
            <person name="Palmeira da Silva Rosa D."/>
            <person name="da Silva Padilha D."/>
            <person name="da Silva E."/>
            <person name="Araujo Terra L."/>
            <person name="Soares Mendes V."/>
            <person name="Farinelli L."/>
            <person name="Magalhaes Cruz L."/>
            <person name="Baldani J.I."/>
        </authorList>
    </citation>
    <scope>NUCLEOTIDE SEQUENCE [LARGE SCALE GENOMIC DNA]</scope>
    <source>
        <strain evidence="6 7">CBAmC</strain>
    </source>
</reference>
<proteinExistence type="inferred from homology"/>
<dbReference type="PANTHER" id="PTHR30537:SF5">
    <property type="entry name" value="HTH-TYPE TRANSCRIPTIONAL ACTIVATOR TTDR-RELATED"/>
    <property type="match status" value="1"/>
</dbReference>
<evidence type="ECO:0000313" key="6">
    <source>
        <dbReference type="EMBL" id="ASG22232.1"/>
    </source>
</evidence>
<dbReference type="InterPro" id="IPR036390">
    <property type="entry name" value="WH_DNA-bd_sf"/>
</dbReference>
<comment type="similarity">
    <text evidence="1">Belongs to the LysR transcriptional regulatory family.</text>
</comment>
<protein>
    <submittedName>
        <fullName evidence="6">Transcriptional regulator</fullName>
    </submittedName>
</protein>
<evidence type="ECO:0000256" key="2">
    <source>
        <dbReference type="ARBA" id="ARBA00023015"/>
    </source>
</evidence>
<dbReference type="Gene3D" id="1.10.10.10">
    <property type="entry name" value="Winged helix-like DNA-binding domain superfamily/Winged helix DNA-binding domain"/>
    <property type="match status" value="1"/>
</dbReference>
<dbReference type="InterPro" id="IPR005119">
    <property type="entry name" value="LysR_subst-bd"/>
</dbReference>
<dbReference type="FunFam" id="1.10.10.10:FF:000001">
    <property type="entry name" value="LysR family transcriptional regulator"/>
    <property type="match status" value="1"/>
</dbReference>
<dbReference type="InterPro" id="IPR000847">
    <property type="entry name" value="LysR_HTH_N"/>
</dbReference>
<dbReference type="GO" id="GO:0006351">
    <property type="term" value="P:DNA-templated transcription"/>
    <property type="evidence" value="ECO:0007669"/>
    <property type="project" value="TreeGrafter"/>
</dbReference>
<evidence type="ECO:0000256" key="3">
    <source>
        <dbReference type="ARBA" id="ARBA00023125"/>
    </source>
</evidence>
<dbReference type="EMBL" id="CP022111">
    <property type="protein sequence ID" value="ASG22232.1"/>
    <property type="molecule type" value="Genomic_DNA"/>
</dbReference>
<sequence>MTQIVELMVFTTIVDVGSMSRAATRLRLSPAMVTMHLARLEANLNAKLLNRSTRRLELTDQGRLFLSHARGILEAVTAAEAAMREADGRPTGRVRIDAPASLGRRLILPLIPACRQAYPGIVIDLSLGDRGTLYRPDGFDIILRVGTVPDMARTTIKLGTGQLQLVASPGYLARRGCPRTPEELNDHDCILYSSVESPGGNRWRLTRGGASTWLRPKPALTFNDGAAMTEAAIAGAGIAQILNILVAEPVADGHLVVLLPDWPPAPSPVTLTLGRDGEVPAAVKAVFDFLTDHLRWDSLTMPPASTSADIASS</sequence>
<dbReference type="PANTHER" id="PTHR30537">
    <property type="entry name" value="HTH-TYPE TRANSCRIPTIONAL REGULATOR"/>
    <property type="match status" value="1"/>
</dbReference>
<keyword evidence="3" id="KW-0238">DNA-binding</keyword>
<gene>
    <name evidence="6" type="ORF">Y958_14810</name>
</gene>
<keyword evidence="2" id="KW-0805">Transcription regulation</keyword>
<dbReference type="RefSeq" id="WP_088872840.1">
    <property type="nucleotide sequence ID" value="NZ_CP022111.1"/>
</dbReference>
<name>A0A248JU23_9PROT</name>
<keyword evidence="7" id="KW-1185">Reference proteome</keyword>
<evidence type="ECO:0000256" key="1">
    <source>
        <dbReference type="ARBA" id="ARBA00009437"/>
    </source>
</evidence>
<evidence type="ECO:0000259" key="5">
    <source>
        <dbReference type="PROSITE" id="PS50931"/>
    </source>
</evidence>
<dbReference type="Proteomes" id="UP000197153">
    <property type="component" value="Chromosome 2"/>
</dbReference>
<dbReference type="AlphaFoldDB" id="A0A248JU23"/>
<dbReference type="PROSITE" id="PS50931">
    <property type="entry name" value="HTH_LYSR"/>
    <property type="match status" value="1"/>
</dbReference>
<dbReference type="Pfam" id="PF00126">
    <property type="entry name" value="HTH_1"/>
    <property type="match status" value="1"/>
</dbReference>
<dbReference type="InterPro" id="IPR058163">
    <property type="entry name" value="LysR-type_TF_proteobact-type"/>
</dbReference>
<dbReference type="GO" id="GO:0043565">
    <property type="term" value="F:sequence-specific DNA binding"/>
    <property type="evidence" value="ECO:0007669"/>
    <property type="project" value="TreeGrafter"/>
</dbReference>
<keyword evidence="4" id="KW-0804">Transcription</keyword>
<dbReference type="CDD" id="cd08422">
    <property type="entry name" value="PBP2_CrgA_like"/>
    <property type="match status" value="1"/>
</dbReference>
<accession>A0A248JU23</accession>
<dbReference type="SUPFAM" id="SSF53850">
    <property type="entry name" value="Periplasmic binding protein-like II"/>
    <property type="match status" value="1"/>
</dbReference>
<dbReference type="SUPFAM" id="SSF46785">
    <property type="entry name" value="Winged helix' DNA-binding domain"/>
    <property type="match status" value="1"/>
</dbReference>
<dbReference type="KEGG" id="nao:Y958_14810"/>